<evidence type="ECO:0000313" key="3">
    <source>
        <dbReference type="Proteomes" id="UP000295096"/>
    </source>
</evidence>
<dbReference type="EMBL" id="SMSJ01000021">
    <property type="protein sequence ID" value="TDH61427.1"/>
    <property type="molecule type" value="Genomic_DNA"/>
</dbReference>
<dbReference type="OrthoDB" id="571920at2"/>
<accession>A0A4R5QG31</accession>
<comment type="caution">
    <text evidence="2">The sequence shown here is derived from an EMBL/GenBank/DDBJ whole genome shotgun (WGS) entry which is preliminary data.</text>
</comment>
<sequence>MTARPGAAASAASRRDEGARPAAAPAPRPPRMAAGATLCPSVSGDPRNAPVIIGVVGEGGVVANLPTPIPLTPGMRARIGGTPEARFRLAGPCAERHCAHWKDAACSLIGRMQEAVAGFVEPREPGAAVPRCGIRAACRWWVQLGPEACHTCPHVHYNPSV</sequence>
<dbReference type="AlphaFoldDB" id="A0A4R5QG31"/>
<evidence type="ECO:0000313" key="2">
    <source>
        <dbReference type="EMBL" id="TDH61427.1"/>
    </source>
</evidence>
<feature type="compositionally biased region" description="Low complexity" evidence="1">
    <location>
        <begin position="1"/>
        <end position="12"/>
    </location>
</feature>
<gene>
    <name evidence="2" type="ORF">E2C06_16710</name>
</gene>
<dbReference type="RefSeq" id="WP_133289751.1">
    <property type="nucleotide sequence ID" value="NZ_SMSJ01000021.1"/>
</dbReference>
<dbReference type="Proteomes" id="UP000295096">
    <property type="component" value="Unassembled WGS sequence"/>
</dbReference>
<name>A0A4R5QG31_9PROT</name>
<protein>
    <recommendedName>
        <fullName evidence="4">Nitrogen fixation protein</fullName>
    </recommendedName>
</protein>
<reference evidence="2 3" key="1">
    <citation type="journal article" date="2016" name="J. Microbiol.">
        <title>Dankookia rubra gen. nov., sp. nov., an alphaproteobacterium isolated from sediment of a shallow stream.</title>
        <authorList>
            <person name="Kim W.H."/>
            <person name="Kim D.H."/>
            <person name="Kang K."/>
            <person name="Ahn T.Y."/>
        </authorList>
    </citation>
    <scope>NUCLEOTIDE SEQUENCE [LARGE SCALE GENOMIC DNA]</scope>
    <source>
        <strain evidence="2 3">JCM30602</strain>
    </source>
</reference>
<proteinExistence type="predicted"/>
<organism evidence="2 3">
    <name type="scientific">Dankookia rubra</name>
    <dbReference type="NCBI Taxonomy" id="1442381"/>
    <lineage>
        <taxon>Bacteria</taxon>
        <taxon>Pseudomonadati</taxon>
        <taxon>Pseudomonadota</taxon>
        <taxon>Alphaproteobacteria</taxon>
        <taxon>Acetobacterales</taxon>
        <taxon>Roseomonadaceae</taxon>
        <taxon>Dankookia</taxon>
    </lineage>
</organism>
<evidence type="ECO:0008006" key="4">
    <source>
        <dbReference type="Google" id="ProtNLM"/>
    </source>
</evidence>
<evidence type="ECO:0000256" key="1">
    <source>
        <dbReference type="SAM" id="MobiDB-lite"/>
    </source>
</evidence>
<feature type="region of interest" description="Disordered" evidence="1">
    <location>
        <begin position="1"/>
        <end position="41"/>
    </location>
</feature>
<keyword evidence="3" id="KW-1185">Reference proteome</keyword>